<comment type="caution">
    <text evidence="2">The sequence shown here is derived from an EMBL/GenBank/DDBJ whole genome shotgun (WGS) entry which is preliminary data.</text>
</comment>
<dbReference type="Proteomes" id="UP000799536">
    <property type="component" value="Unassembled WGS sequence"/>
</dbReference>
<feature type="region of interest" description="Disordered" evidence="1">
    <location>
        <begin position="43"/>
        <end position="64"/>
    </location>
</feature>
<evidence type="ECO:0000313" key="2">
    <source>
        <dbReference type="EMBL" id="KAF2200124.1"/>
    </source>
</evidence>
<name>A0A9P4MP25_9PLEO</name>
<feature type="region of interest" description="Disordered" evidence="1">
    <location>
        <begin position="12"/>
        <end position="31"/>
    </location>
</feature>
<protein>
    <submittedName>
        <fullName evidence="2">Uncharacterized protein</fullName>
    </submittedName>
</protein>
<sequence length="197" mass="21227">MPTVARALYTPFAGRAPPSQPQRMTALLGSGRNGRVTQVLLPCPTSKARRRPRTTLGNPPSQRLSVSRLTELAPCRPRPPSRFTRDCSPSTASPCPGPFLLNMPFAVHQLLSGFIRFPFQAVSEGVSHGPSRKLSGESQLTCALSPREMAPFLSPKDPNTRALAGFDGSVVAPWPISGSSQGPVVERPRWYSTVPVS</sequence>
<accession>A0A9P4MP25</accession>
<proteinExistence type="predicted"/>
<feature type="compositionally biased region" description="Polar residues" evidence="1">
    <location>
        <begin position="55"/>
        <end position="64"/>
    </location>
</feature>
<keyword evidence="3" id="KW-1185">Reference proteome</keyword>
<evidence type="ECO:0000313" key="3">
    <source>
        <dbReference type="Proteomes" id="UP000799536"/>
    </source>
</evidence>
<dbReference type="EMBL" id="ML994038">
    <property type="protein sequence ID" value="KAF2200124.1"/>
    <property type="molecule type" value="Genomic_DNA"/>
</dbReference>
<reference evidence="2" key="1">
    <citation type="journal article" date="2020" name="Stud. Mycol.">
        <title>101 Dothideomycetes genomes: a test case for predicting lifestyles and emergence of pathogens.</title>
        <authorList>
            <person name="Haridas S."/>
            <person name="Albert R."/>
            <person name="Binder M."/>
            <person name="Bloem J."/>
            <person name="Labutti K."/>
            <person name="Salamov A."/>
            <person name="Andreopoulos B."/>
            <person name="Baker S."/>
            <person name="Barry K."/>
            <person name="Bills G."/>
            <person name="Bluhm B."/>
            <person name="Cannon C."/>
            <person name="Castanera R."/>
            <person name="Culley D."/>
            <person name="Daum C."/>
            <person name="Ezra D."/>
            <person name="Gonzalez J."/>
            <person name="Henrissat B."/>
            <person name="Kuo A."/>
            <person name="Liang C."/>
            <person name="Lipzen A."/>
            <person name="Lutzoni F."/>
            <person name="Magnuson J."/>
            <person name="Mondo S."/>
            <person name="Nolan M."/>
            <person name="Ohm R."/>
            <person name="Pangilinan J."/>
            <person name="Park H.-J."/>
            <person name="Ramirez L."/>
            <person name="Alfaro M."/>
            <person name="Sun H."/>
            <person name="Tritt A."/>
            <person name="Yoshinaga Y."/>
            <person name="Zwiers L.-H."/>
            <person name="Turgeon B."/>
            <person name="Goodwin S."/>
            <person name="Spatafora J."/>
            <person name="Crous P."/>
            <person name="Grigoriev I."/>
        </authorList>
    </citation>
    <scope>NUCLEOTIDE SEQUENCE</scope>
    <source>
        <strain evidence="2">ATCC 74209</strain>
    </source>
</reference>
<gene>
    <name evidence="2" type="ORF">GQ43DRAFT_490038</name>
</gene>
<dbReference type="AlphaFoldDB" id="A0A9P4MP25"/>
<evidence type="ECO:0000256" key="1">
    <source>
        <dbReference type="SAM" id="MobiDB-lite"/>
    </source>
</evidence>
<organism evidence="2 3">
    <name type="scientific">Delitschia confertaspora ATCC 74209</name>
    <dbReference type="NCBI Taxonomy" id="1513339"/>
    <lineage>
        <taxon>Eukaryota</taxon>
        <taxon>Fungi</taxon>
        <taxon>Dikarya</taxon>
        <taxon>Ascomycota</taxon>
        <taxon>Pezizomycotina</taxon>
        <taxon>Dothideomycetes</taxon>
        <taxon>Pleosporomycetidae</taxon>
        <taxon>Pleosporales</taxon>
        <taxon>Delitschiaceae</taxon>
        <taxon>Delitschia</taxon>
    </lineage>
</organism>